<dbReference type="Proteomes" id="UP000186341">
    <property type="component" value="Unassembled WGS sequence"/>
</dbReference>
<keyword evidence="4" id="KW-0547">Nucleotide-binding</keyword>
<gene>
    <name evidence="8" type="ORF">BO222_09665</name>
</gene>
<dbReference type="SUPFAM" id="SSF53244">
    <property type="entry name" value="MurD-like peptide ligases, peptide-binding domain"/>
    <property type="match status" value="1"/>
</dbReference>
<proteinExistence type="inferred from homology"/>
<dbReference type="Pfam" id="PF08245">
    <property type="entry name" value="Mur_ligase_M"/>
    <property type="match status" value="1"/>
</dbReference>
<comment type="caution">
    <text evidence="8">The sequence shown here is derived from an EMBL/GenBank/DDBJ whole genome shotgun (WGS) entry which is preliminary data.</text>
</comment>
<evidence type="ECO:0000256" key="6">
    <source>
        <dbReference type="ARBA" id="ARBA00022842"/>
    </source>
</evidence>
<dbReference type="OrthoDB" id="9809356at2"/>
<dbReference type="GeneID" id="82203426"/>
<evidence type="ECO:0000313" key="9">
    <source>
        <dbReference type="Proteomes" id="UP000186341"/>
    </source>
</evidence>
<dbReference type="RefSeq" id="WP_075820590.1">
    <property type="nucleotide sequence ID" value="NZ_CAJUTZ010000005.1"/>
</dbReference>
<dbReference type="InterPro" id="IPR036615">
    <property type="entry name" value="Mur_ligase_C_dom_sf"/>
</dbReference>
<dbReference type="SUPFAM" id="SSF53623">
    <property type="entry name" value="MurD-like peptide ligases, catalytic domain"/>
    <property type="match status" value="1"/>
</dbReference>
<keyword evidence="6" id="KW-0460">Magnesium</keyword>
<keyword evidence="2" id="KW-0436">Ligase</keyword>
<dbReference type="GO" id="GO:0005737">
    <property type="term" value="C:cytoplasm"/>
    <property type="evidence" value="ECO:0007669"/>
    <property type="project" value="TreeGrafter"/>
</dbReference>
<evidence type="ECO:0000256" key="4">
    <source>
        <dbReference type="ARBA" id="ARBA00022741"/>
    </source>
</evidence>
<dbReference type="Gene3D" id="3.90.190.20">
    <property type="entry name" value="Mur ligase, C-terminal domain"/>
    <property type="match status" value="1"/>
</dbReference>
<evidence type="ECO:0000313" key="8">
    <source>
        <dbReference type="EMBL" id="OLU37805.1"/>
    </source>
</evidence>
<reference evidence="8 9" key="1">
    <citation type="submission" date="2016-11" db="EMBL/GenBank/DDBJ databases">
        <title>Description of two novel members of the family Erysipelotrichaceae: Ileibacterium lipovorans gen. nov., sp. nov. and Dubosiella newyorkensis, gen. nov., sp. nov.</title>
        <authorList>
            <person name="Cox L.M."/>
            <person name="Sohn J."/>
            <person name="Tyrrell K.L."/>
            <person name="Citron D.M."/>
            <person name="Lawson P.A."/>
            <person name="Patel N.B."/>
            <person name="Iizumi T."/>
            <person name="Perez-Perez G.I."/>
            <person name="Goldstein E.J."/>
            <person name="Blaser M.J."/>
        </authorList>
    </citation>
    <scope>NUCLEOTIDE SEQUENCE [LARGE SCALE GENOMIC DNA]</scope>
    <source>
        <strain evidence="8 9">NYU-BL-A3</strain>
    </source>
</reference>
<dbReference type="GO" id="GO:0004326">
    <property type="term" value="F:tetrahydrofolylpolyglutamate synthase activity"/>
    <property type="evidence" value="ECO:0007669"/>
    <property type="project" value="InterPro"/>
</dbReference>
<organism evidence="8 9">
    <name type="scientific">Ileibacterium valens</name>
    <dbReference type="NCBI Taxonomy" id="1862668"/>
    <lineage>
        <taxon>Bacteria</taxon>
        <taxon>Bacillati</taxon>
        <taxon>Bacillota</taxon>
        <taxon>Erysipelotrichia</taxon>
        <taxon>Erysipelotrichales</taxon>
        <taxon>Erysipelotrichaceae</taxon>
        <taxon>Ileibacterium</taxon>
    </lineage>
</organism>
<dbReference type="NCBIfam" id="TIGR01499">
    <property type="entry name" value="folC"/>
    <property type="match status" value="1"/>
</dbReference>
<dbReference type="InterPro" id="IPR036565">
    <property type="entry name" value="Mur-like_cat_sf"/>
</dbReference>
<dbReference type="EMBL" id="MPJW01000189">
    <property type="protein sequence ID" value="OLU37805.1"/>
    <property type="molecule type" value="Genomic_DNA"/>
</dbReference>
<evidence type="ECO:0000259" key="7">
    <source>
        <dbReference type="Pfam" id="PF08245"/>
    </source>
</evidence>
<dbReference type="InterPro" id="IPR001645">
    <property type="entry name" value="Folylpolyglutamate_synth"/>
</dbReference>
<evidence type="ECO:0000256" key="1">
    <source>
        <dbReference type="ARBA" id="ARBA00008276"/>
    </source>
</evidence>
<dbReference type="PANTHER" id="PTHR11136:SF0">
    <property type="entry name" value="DIHYDROFOLATE SYNTHETASE-RELATED"/>
    <property type="match status" value="1"/>
</dbReference>
<comment type="similarity">
    <text evidence="1">Belongs to the folylpolyglutamate synthase family.</text>
</comment>
<dbReference type="InterPro" id="IPR013221">
    <property type="entry name" value="Mur_ligase_cen"/>
</dbReference>
<sequence length="405" mass="46303">MNKQTEKIRQANEHIAWMENKKGRNHPLSTFREWMKKAGLSQRSEDWNPICIHVAGTNGKGSLCRWLSDLIMKKGKRVGVFTSPHLISHTERIQIDQSPIDLLGWDQIFNESKDFFEKNELTMFEMDLWMSLVYFSQTKPDVIIMETGLGGQRDATTALDYDLCLITNIGLDHMTYLGNTIEEIAQAKAGILIENTPAGLGRMDASAKKVIQKQAKIKKVPLFEVTDEQVRQFFSKHPQLDRIFRERMLPDYQKENFILALEAMKQLGYGYDDPELQDLASRFFWPGRFTILKNDPLIAADGAHNPHGIRALCESLKPGEFDQVYFSVLADKQAITMIELLKKKVPSIILVDFDTPRIADLIDLSTQCSLPVCSYETMLENLKKTDQNTLICGSLYFVGDLLRDF</sequence>
<dbReference type="GO" id="GO:0005524">
    <property type="term" value="F:ATP binding"/>
    <property type="evidence" value="ECO:0007669"/>
    <property type="project" value="UniProtKB-KW"/>
</dbReference>
<evidence type="ECO:0000256" key="2">
    <source>
        <dbReference type="ARBA" id="ARBA00022598"/>
    </source>
</evidence>
<name>A0A1U7NE84_9FIRM</name>
<dbReference type="Gene3D" id="3.40.1190.10">
    <property type="entry name" value="Mur-like, catalytic domain"/>
    <property type="match status" value="1"/>
</dbReference>
<dbReference type="GO" id="GO:0046872">
    <property type="term" value="F:metal ion binding"/>
    <property type="evidence" value="ECO:0007669"/>
    <property type="project" value="UniProtKB-KW"/>
</dbReference>
<protein>
    <recommendedName>
        <fullName evidence="7">Mur ligase central domain-containing protein</fullName>
    </recommendedName>
</protein>
<keyword evidence="9" id="KW-1185">Reference proteome</keyword>
<evidence type="ECO:0000256" key="5">
    <source>
        <dbReference type="ARBA" id="ARBA00022840"/>
    </source>
</evidence>
<keyword evidence="5" id="KW-0067">ATP-binding</keyword>
<keyword evidence="3" id="KW-0479">Metal-binding</keyword>
<dbReference type="AlphaFoldDB" id="A0A1U7NE84"/>
<dbReference type="PANTHER" id="PTHR11136">
    <property type="entry name" value="FOLYLPOLYGLUTAMATE SYNTHASE-RELATED"/>
    <property type="match status" value="1"/>
</dbReference>
<feature type="domain" description="Mur ligase central" evidence="7">
    <location>
        <begin position="54"/>
        <end position="216"/>
    </location>
</feature>
<accession>A0A1U7NE84</accession>
<dbReference type="PIRSF" id="PIRSF001563">
    <property type="entry name" value="Folylpolyglu_synth"/>
    <property type="match status" value="1"/>
</dbReference>
<evidence type="ECO:0000256" key="3">
    <source>
        <dbReference type="ARBA" id="ARBA00022723"/>
    </source>
</evidence>
<dbReference type="GO" id="GO:0008841">
    <property type="term" value="F:dihydrofolate synthase activity"/>
    <property type="evidence" value="ECO:0007669"/>
    <property type="project" value="TreeGrafter"/>
</dbReference>